<gene>
    <name evidence="2" type="ORF">D0435_08160</name>
</gene>
<dbReference type="InterPro" id="IPR024705">
    <property type="entry name" value="Ssp411"/>
</dbReference>
<dbReference type="Gene3D" id="1.50.10.10">
    <property type="match status" value="2"/>
</dbReference>
<dbReference type="Pfam" id="PF03190">
    <property type="entry name" value="Thioredox_DsbH"/>
    <property type="match status" value="1"/>
</dbReference>
<dbReference type="InterPro" id="IPR012341">
    <property type="entry name" value="6hp_glycosidase-like_sf"/>
</dbReference>
<evidence type="ECO:0000259" key="1">
    <source>
        <dbReference type="Pfam" id="PF03190"/>
    </source>
</evidence>
<dbReference type="PANTHER" id="PTHR42899">
    <property type="entry name" value="SPERMATOGENESIS-ASSOCIATED PROTEIN 20"/>
    <property type="match status" value="1"/>
</dbReference>
<dbReference type="EMBL" id="QXWK01000013">
    <property type="protein sequence ID" value="NBH61622.1"/>
    <property type="molecule type" value="Genomic_DNA"/>
</dbReference>
<dbReference type="SUPFAM" id="SSF48208">
    <property type="entry name" value="Six-hairpin glycosidases"/>
    <property type="match status" value="1"/>
</dbReference>
<accession>A0A845QHJ9</accession>
<dbReference type="SUPFAM" id="SSF52833">
    <property type="entry name" value="Thioredoxin-like"/>
    <property type="match status" value="1"/>
</dbReference>
<name>A0A845QHJ9_9FIRM</name>
<dbReference type="GO" id="GO:0005975">
    <property type="term" value="P:carbohydrate metabolic process"/>
    <property type="evidence" value="ECO:0007669"/>
    <property type="project" value="InterPro"/>
</dbReference>
<protein>
    <submittedName>
        <fullName evidence="2">Thioredoxin domain-containing protein</fullName>
    </submittedName>
</protein>
<dbReference type="PIRSF" id="PIRSF006402">
    <property type="entry name" value="UCP006402_thioredoxin"/>
    <property type="match status" value="1"/>
</dbReference>
<dbReference type="Gene3D" id="3.40.30.10">
    <property type="entry name" value="Glutaredoxin"/>
    <property type="match status" value="1"/>
</dbReference>
<dbReference type="InterPro" id="IPR036249">
    <property type="entry name" value="Thioredoxin-like_sf"/>
</dbReference>
<proteinExistence type="predicted"/>
<dbReference type="InterPro" id="IPR008928">
    <property type="entry name" value="6-hairpin_glycosidase_sf"/>
</dbReference>
<dbReference type="CDD" id="cd02955">
    <property type="entry name" value="SSP411"/>
    <property type="match status" value="1"/>
</dbReference>
<dbReference type="AlphaFoldDB" id="A0A845QHJ9"/>
<evidence type="ECO:0000313" key="3">
    <source>
        <dbReference type="Proteomes" id="UP000446866"/>
    </source>
</evidence>
<dbReference type="RefSeq" id="WP_160201904.1">
    <property type="nucleotide sequence ID" value="NZ_QXWK01000013.1"/>
</dbReference>
<keyword evidence="3" id="KW-1185">Reference proteome</keyword>
<feature type="domain" description="Spermatogenesis-associated protein 20-like TRX" evidence="1">
    <location>
        <begin position="2"/>
        <end position="162"/>
    </location>
</feature>
<sequence>MNHLKHEKSPYLLQHAENPVNWYPWCEEAFDLAAEKDLPIFLSIGYSTCHWCHVMAHESFEDEEVAAFLNDHFISIKVDREERPDIDSVYMRAAQAMTGSGGWPLTIFMTPERTPFFAGTYFPKHTKYGQIGLLELLSAVSQKWTEDRDSLLTQGSQIVAFLQKQEAAAPQTKQNPENSIAEALSYFVKNFDRKYGGFGSSPKFPAAHNLLFLMAQKSKKGDKYLAMAEKTLTQMYLGGIFDHIGGGFCRYATDDKWLIPHFEKMLYDNALLLMAYSQCYYETKSPLYLTVANKTASYMLRELKDPEGGFYCGQDADSDGEEGTYYLFTPEEIRSVLHLEPAAAFCSQYDITPQGNFMGKNIPNLLSTKDHGLLPDEDVLRILYDYRLERTKLHKDDKVLTSWNGIAIAAFAKAARQLKNADYLEAALSAAEFIWKHLQDEGKLFARWRQGHYAFSGTLDDYACYIWGLLECYSTTFNPIFLERADRIGRTMIKLFFDSKEGGFYLYAADSEALFLRPKETYDGAMPSGNAVAAHITKKLAFLTGESFWEDIADKQSAFMDRACSDYPFGNSFYLWSVSQDLFEEGKLICTMPDAENLSTDTLCRLWDLQMDVVLKTRKTEETLHKVSPYLKNYEIPEEGSDFYLCRNHACYSPVHSLDALESL</sequence>
<dbReference type="PANTHER" id="PTHR42899:SF1">
    <property type="entry name" value="SPERMATOGENESIS-ASSOCIATED PROTEIN 20"/>
    <property type="match status" value="1"/>
</dbReference>
<evidence type="ECO:0000313" key="2">
    <source>
        <dbReference type="EMBL" id="NBH61622.1"/>
    </source>
</evidence>
<reference evidence="2 3" key="1">
    <citation type="submission" date="2018-08" db="EMBL/GenBank/DDBJ databases">
        <title>Murine metabolic-syndrome-specific gut microbial biobank.</title>
        <authorList>
            <person name="Liu C."/>
        </authorList>
    </citation>
    <scope>NUCLEOTIDE SEQUENCE [LARGE SCALE GENOMIC DNA]</scope>
    <source>
        <strain evidence="2 3">28</strain>
    </source>
</reference>
<comment type="caution">
    <text evidence="2">The sequence shown here is derived from an EMBL/GenBank/DDBJ whole genome shotgun (WGS) entry which is preliminary data.</text>
</comment>
<organism evidence="2 3">
    <name type="scientific">Anaerotruncus colihominis</name>
    <dbReference type="NCBI Taxonomy" id="169435"/>
    <lineage>
        <taxon>Bacteria</taxon>
        <taxon>Bacillati</taxon>
        <taxon>Bacillota</taxon>
        <taxon>Clostridia</taxon>
        <taxon>Eubacteriales</taxon>
        <taxon>Oscillospiraceae</taxon>
        <taxon>Anaerotruncus</taxon>
    </lineage>
</organism>
<dbReference type="Proteomes" id="UP000446866">
    <property type="component" value="Unassembled WGS sequence"/>
</dbReference>
<dbReference type="InterPro" id="IPR004879">
    <property type="entry name" value="Ssp411-like_TRX"/>
</dbReference>